<evidence type="ECO:0000259" key="12">
    <source>
        <dbReference type="Pfam" id="PF01435"/>
    </source>
</evidence>
<evidence type="ECO:0000256" key="1">
    <source>
        <dbReference type="ARBA" id="ARBA00022475"/>
    </source>
</evidence>
<dbReference type="Proteomes" id="UP000011543">
    <property type="component" value="Unassembled WGS sequence"/>
</dbReference>
<keyword evidence="8 10" id="KW-0482">Metalloprotease</keyword>
<keyword evidence="2 10" id="KW-0645">Protease</keyword>
<dbReference type="KEGG" id="nmg:Nmag_0968"/>
<gene>
    <name evidence="13" type="ordered locus">Nmag_0968</name>
    <name evidence="14" type="ORF">C500_17366</name>
</gene>
<name>D3SQR4_NATMM</name>
<organism evidence="13 15">
    <name type="scientific">Natrialba magadii (strain ATCC 43099 / DSM 3394 / CCM 3739 / CIP 104546 / IAM 13178 / JCM 8861 / NBRC 102185 / NCIMB 2190 / MS3)</name>
    <name type="common">Natronobacterium magadii</name>
    <dbReference type="NCBI Taxonomy" id="547559"/>
    <lineage>
        <taxon>Archaea</taxon>
        <taxon>Methanobacteriati</taxon>
        <taxon>Methanobacteriota</taxon>
        <taxon>Stenosarchaea group</taxon>
        <taxon>Halobacteria</taxon>
        <taxon>Halobacteriales</taxon>
        <taxon>Natrialbaceae</taxon>
        <taxon>Natrialba</taxon>
    </lineage>
</organism>
<dbReference type="InterPro" id="IPR050083">
    <property type="entry name" value="HtpX_protease"/>
</dbReference>
<comment type="cofactor">
    <cofactor evidence="10">
        <name>Zn(2+)</name>
        <dbReference type="ChEBI" id="CHEBI:29105"/>
    </cofactor>
    <text evidence="10">Binds 1 zinc ion per subunit.</text>
</comment>
<keyword evidence="3 11" id="KW-0812">Transmembrane</keyword>
<proteinExistence type="inferred from homology"/>
<evidence type="ECO:0000256" key="10">
    <source>
        <dbReference type="RuleBase" id="RU003983"/>
    </source>
</evidence>
<evidence type="ECO:0000256" key="5">
    <source>
        <dbReference type="ARBA" id="ARBA00022801"/>
    </source>
</evidence>
<evidence type="ECO:0000313" key="14">
    <source>
        <dbReference type="EMBL" id="ELY25209.1"/>
    </source>
</evidence>
<protein>
    <submittedName>
        <fullName evidence="14">Heat shock protein HtpX</fullName>
    </submittedName>
    <submittedName>
        <fullName evidence="13">Peptidase M48 family protein</fullName>
    </submittedName>
</protein>
<evidence type="ECO:0000256" key="9">
    <source>
        <dbReference type="ARBA" id="ARBA00023136"/>
    </source>
</evidence>
<dbReference type="GeneID" id="8823798"/>
<keyword evidence="1" id="KW-1003">Cell membrane</keyword>
<dbReference type="AlphaFoldDB" id="D3SQR4"/>
<comment type="similarity">
    <text evidence="10">Belongs to the peptidase M48 family.</text>
</comment>
<evidence type="ECO:0000256" key="2">
    <source>
        <dbReference type="ARBA" id="ARBA00022670"/>
    </source>
</evidence>
<evidence type="ECO:0000313" key="16">
    <source>
        <dbReference type="Proteomes" id="UP000011543"/>
    </source>
</evidence>
<keyword evidence="5 10" id="KW-0378">Hydrolase</keyword>
<dbReference type="EMBL" id="CP001932">
    <property type="protein sequence ID" value="ADD04552.1"/>
    <property type="molecule type" value="Genomic_DNA"/>
</dbReference>
<reference evidence="15" key="1">
    <citation type="submission" date="2010-02" db="EMBL/GenBank/DDBJ databases">
        <title>Complete sequence of chromosome of Natrialba magadii ATCC 43099.</title>
        <authorList>
            <consortium name="US DOE Joint Genome Institute"/>
            <person name="Lucas S."/>
            <person name="Copeland A."/>
            <person name="Lapidus A."/>
            <person name="Cheng J.-F."/>
            <person name="Bruce D."/>
            <person name="Goodwin L."/>
            <person name="Pitluck S."/>
            <person name="Davenport K."/>
            <person name="Saunders E."/>
            <person name="Detter J.C."/>
            <person name="Han C."/>
            <person name="Tapia R."/>
            <person name="Land M."/>
            <person name="Hauser L."/>
            <person name="Kyrpides N."/>
            <person name="Mikhailova N."/>
            <person name="De Castro R.E."/>
            <person name="Maupin-Furlow J.A."/>
            <person name="Woyke T."/>
        </authorList>
    </citation>
    <scope>NUCLEOTIDE SEQUENCE [LARGE SCALE GENOMIC DNA]</scope>
    <source>
        <strain evidence="15">ATCC 43099 / DSM 3394 / CCM 3739 / CIP 104546 / IAM 13178 / JCM 8861 / NBRC 102185 / NCIMB 2190 / MS3</strain>
    </source>
</reference>
<dbReference type="Pfam" id="PF01435">
    <property type="entry name" value="Peptidase_M48"/>
    <property type="match status" value="1"/>
</dbReference>
<evidence type="ECO:0000256" key="11">
    <source>
        <dbReference type="SAM" id="Phobius"/>
    </source>
</evidence>
<feature type="transmembrane region" description="Helical" evidence="11">
    <location>
        <begin position="12"/>
        <end position="44"/>
    </location>
</feature>
<dbReference type="OrthoDB" id="28389at2157"/>
<evidence type="ECO:0000313" key="15">
    <source>
        <dbReference type="Proteomes" id="UP000001879"/>
    </source>
</evidence>
<evidence type="ECO:0000256" key="3">
    <source>
        <dbReference type="ARBA" id="ARBA00022692"/>
    </source>
</evidence>
<dbReference type="GO" id="GO:0046872">
    <property type="term" value="F:metal ion binding"/>
    <property type="evidence" value="ECO:0007669"/>
    <property type="project" value="UniProtKB-KW"/>
</dbReference>
<dbReference type="PANTHER" id="PTHR43221">
    <property type="entry name" value="PROTEASE HTPX"/>
    <property type="match status" value="1"/>
</dbReference>
<keyword evidence="14" id="KW-0346">Stress response</keyword>
<dbReference type="EMBL" id="AOHS01000056">
    <property type="protein sequence ID" value="ELY25209.1"/>
    <property type="molecule type" value="Genomic_DNA"/>
</dbReference>
<evidence type="ECO:0000313" key="13">
    <source>
        <dbReference type="EMBL" id="ADD04552.1"/>
    </source>
</evidence>
<reference evidence="13" key="4">
    <citation type="submission" date="2016-09" db="EMBL/GenBank/DDBJ databases">
        <authorList>
            <person name="Pfeiffer F."/>
        </authorList>
    </citation>
    <scope>NUCLEOTIDE SEQUENCE</scope>
    <source>
        <strain evidence="13">ATCC 43099</strain>
    </source>
</reference>
<keyword evidence="6 10" id="KW-0862">Zinc</keyword>
<feature type="domain" description="Peptidase M48" evidence="12">
    <location>
        <begin position="152"/>
        <end position="322"/>
    </location>
</feature>
<dbReference type="Proteomes" id="UP000001879">
    <property type="component" value="Chromosome"/>
</dbReference>
<evidence type="ECO:0000256" key="4">
    <source>
        <dbReference type="ARBA" id="ARBA00022723"/>
    </source>
</evidence>
<dbReference type="PATRIC" id="fig|547559.17.peg.3415"/>
<dbReference type="GO" id="GO:0004222">
    <property type="term" value="F:metalloendopeptidase activity"/>
    <property type="evidence" value="ECO:0007669"/>
    <property type="project" value="InterPro"/>
</dbReference>
<evidence type="ECO:0000256" key="7">
    <source>
        <dbReference type="ARBA" id="ARBA00022989"/>
    </source>
</evidence>
<reference evidence="14 16" key="3">
    <citation type="journal article" date="2014" name="PLoS Genet.">
        <title>Phylogenetically driven sequencing of extremely halophilic archaea reveals strategies for static and dynamic osmo-response.</title>
        <authorList>
            <person name="Becker E.A."/>
            <person name="Seitzer P.M."/>
            <person name="Tritt A."/>
            <person name="Larsen D."/>
            <person name="Krusor M."/>
            <person name="Yao A.I."/>
            <person name="Wu D."/>
            <person name="Madern D."/>
            <person name="Eisen J.A."/>
            <person name="Darling A.E."/>
            <person name="Facciotti M.T."/>
        </authorList>
    </citation>
    <scope>NUCLEOTIDE SEQUENCE [LARGE SCALE GENOMIC DNA]</scope>
    <source>
        <strain evidence="16">ATCC 43099 / DSM 3394 / CCM 3739 / CIP 104546 / IAM 13178 / JCM 8861 / NBRC 102185 / NCIMB 2190 / MS3</strain>
        <strain evidence="14">MS-3</strain>
    </source>
</reference>
<dbReference type="STRING" id="547559.Nmag_0968"/>
<dbReference type="InterPro" id="IPR001915">
    <property type="entry name" value="Peptidase_M48"/>
</dbReference>
<accession>D3SQR4</accession>
<dbReference type="GO" id="GO:0006508">
    <property type="term" value="P:proteolysis"/>
    <property type="evidence" value="ECO:0007669"/>
    <property type="project" value="UniProtKB-KW"/>
</dbReference>
<feature type="transmembrane region" description="Helical" evidence="11">
    <location>
        <begin position="56"/>
        <end position="79"/>
    </location>
</feature>
<evidence type="ECO:0000256" key="8">
    <source>
        <dbReference type="ARBA" id="ARBA00023049"/>
    </source>
</evidence>
<dbReference type="RefSeq" id="WP_004216775.1">
    <property type="nucleotide sequence ID" value="NC_013922.1"/>
</dbReference>
<keyword evidence="7 11" id="KW-1133">Transmembrane helix</keyword>
<dbReference type="PANTHER" id="PTHR43221:SF2">
    <property type="entry name" value="PROTEASE HTPX HOMOLOG"/>
    <property type="match status" value="1"/>
</dbReference>
<keyword evidence="4" id="KW-0479">Metal-binding</keyword>
<sequence>MRLTGPIGIGVRALLGAGITAVTLLASAYVITVFAAAVLIFVAMQLGPLEFTETGFLWALAIGAIPVLPCFAIVIAHAIRLERVELLEGTVPAAEIDANGGRTLEASATRLATQFDIATPEVRVRSDTTPLAYTTARPTDPVLAVRRRSSPVIVVSKGLVQTLSSAELEAVLAHECAHLANDDLQLISWLLVPLFAAEFLYEAHEDDEDSEDNEDKQWQLDPLGWTLTSLSLVGLGVFSRGRELAADRAAVEATGDPGALASALERLANRRHRRRRRPSTDLRHAQSTNAINIMPTLGEGGDLGGLRSTHPPLEVRLRELRSVAAA</sequence>
<dbReference type="PaxDb" id="547559-Nmag_0968"/>
<keyword evidence="9 11" id="KW-0472">Membrane</keyword>
<reference evidence="13 15" key="2">
    <citation type="journal article" date="2012" name="BMC Genomics">
        <title>A comparative genomics perspective on the genetic content of the alkaliphilic haloarchaeon Natrialba magadii ATCC 43099T.</title>
        <authorList>
            <person name="Siddaramappa S."/>
            <person name="Challacombe J.F."/>
            <person name="Decastro R.E."/>
            <person name="Pfeiffer F."/>
            <person name="Sastre D.E."/>
            <person name="Gimenez M.I."/>
            <person name="Paggi R.A."/>
            <person name="Detter J.C."/>
            <person name="Davenport K.W."/>
            <person name="Goodwin L.A."/>
            <person name="Kyrpides N."/>
            <person name="Tapia R."/>
            <person name="Pitluck S."/>
            <person name="Lucas S."/>
            <person name="Woyke T."/>
            <person name="Maupin-Furlow J.A."/>
        </authorList>
    </citation>
    <scope>NUCLEOTIDE SEQUENCE [LARGE SCALE GENOMIC DNA]</scope>
    <source>
        <strain evidence="13">ATCC 43099</strain>
        <strain evidence="15">ATCC 43099 / DSM 3394 / CCM 3739 / CIP 104546 / IAM 13178 / JCM 8861 / NBRC 102185 / NCIMB 2190 / MS3</strain>
    </source>
</reference>
<dbReference type="HOGENOM" id="CLU_042266_0_0_2"/>
<dbReference type="eggNOG" id="arCOG01331">
    <property type="taxonomic scope" value="Archaea"/>
</dbReference>
<evidence type="ECO:0000256" key="6">
    <source>
        <dbReference type="ARBA" id="ARBA00022833"/>
    </source>
</evidence>
<dbReference type="Gene3D" id="3.30.2010.10">
    <property type="entry name" value="Metalloproteases ('zincins'), catalytic domain"/>
    <property type="match status" value="1"/>
</dbReference>
<keyword evidence="15" id="KW-1185">Reference proteome</keyword>